<evidence type="ECO:0000256" key="3">
    <source>
        <dbReference type="ARBA" id="ARBA00023018"/>
    </source>
</evidence>
<keyword evidence="3" id="KW-0770">Synapse</keyword>
<dbReference type="GO" id="GO:0051260">
    <property type="term" value="P:protein homooligomerization"/>
    <property type="evidence" value="ECO:0007669"/>
    <property type="project" value="InterPro"/>
</dbReference>
<dbReference type="GO" id="GO:0042734">
    <property type="term" value="C:presynaptic membrane"/>
    <property type="evidence" value="ECO:0007669"/>
    <property type="project" value="UniProtKB-SubCell"/>
</dbReference>
<gene>
    <name evidence="11" type="primary">Kctd16</name>
    <name evidence="11" type="ORF">Tcan_13214</name>
</gene>
<dbReference type="SMART" id="SM00225">
    <property type="entry name" value="BTB"/>
    <property type="match status" value="1"/>
</dbReference>
<evidence type="ECO:0000313" key="11">
    <source>
        <dbReference type="EMBL" id="KHN73541.1"/>
    </source>
</evidence>
<proteinExistence type="predicted"/>
<dbReference type="EMBL" id="JPKZ01003104">
    <property type="protein sequence ID" value="KHN73541.1"/>
    <property type="molecule type" value="Genomic_DNA"/>
</dbReference>
<dbReference type="PANTHER" id="PTHR14499">
    <property type="entry name" value="POTASSIUM CHANNEL TETRAMERIZATION DOMAIN-CONTAINING"/>
    <property type="match status" value="1"/>
</dbReference>
<accession>A0A0B2URA4</accession>
<dbReference type="CDD" id="cd18316">
    <property type="entry name" value="BTB_POZ_KCTD-like"/>
    <property type="match status" value="1"/>
</dbReference>
<evidence type="ECO:0000256" key="7">
    <source>
        <dbReference type="ARBA" id="ARBA00034100"/>
    </source>
</evidence>
<dbReference type="PANTHER" id="PTHR14499:SF136">
    <property type="entry name" value="GH08630P"/>
    <property type="match status" value="1"/>
</dbReference>
<dbReference type="STRING" id="6265.A0A0B2URA4"/>
<sequence>MDPDTEIVRLNVGGTLYSTTKQTLLREEDTFFTQLLQQDGLEKYSQVALLLSDGTYFIDRDGLLFAYVIDYLRSGKLVLAENFQKVAMLREEAIFYQLDGLQQQLADYYIARNIGKGVITNGGALTNNTETAGGYITLGYRGTFAFGRDGQADVKFRKLHRILVCGKISLCREVFGDTLNESRDPDREGHERYTSRLYLKHQCLEKHCYMSACVWGMNLRQVYEGAC</sequence>
<dbReference type="AlphaFoldDB" id="A0A0B2URA4"/>
<reference evidence="11 12" key="1">
    <citation type="submission" date="2014-11" db="EMBL/GenBank/DDBJ databases">
        <title>Genetic blueprint of the zoonotic pathogen Toxocara canis.</title>
        <authorList>
            <person name="Zhu X.-Q."/>
            <person name="Korhonen P.K."/>
            <person name="Cai H."/>
            <person name="Young N.D."/>
            <person name="Nejsum P."/>
            <person name="von Samson-Himmelstjerna G."/>
            <person name="Boag P.R."/>
            <person name="Tan P."/>
            <person name="Li Q."/>
            <person name="Min J."/>
            <person name="Yang Y."/>
            <person name="Wang X."/>
            <person name="Fang X."/>
            <person name="Hall R.S."/>
            <person name="Hofmann A."/>
            <person name="Sternberg P.W."/>
            <person name="Jex A.R."/>
            <person name="Gasser R.B."/>
        </authorList>
    </citation>
    <scope>NUCLEOTIDE SEQUENCE [LARGE SCALE GENOMIC DNA]</scope>
    <source>
        <strain evidence="11">PN_DK_2014</strain>
    </source>
</reference>
<dbReference type="InterPro" id="IPR011333">
    <property type="entry name" value="SKP1/BTB/POZ_sf"/>
</dbReference>
<evidence type="ECO:0000256" key="2">
    <source>
        <dbReference type="ARBA" id="ARBA00022553"/>
    </source>
</evidence>
<dbReference type="InterPro" id="IPR057093">
    <property type="entry name" value="H1_KCTD8_12_16"/>
</dbReference>
<dbReference type="OrthoDB" id="2414723at2759"/>
<keyword evidence="12" id="KW-1185">Reference proteome</keyword>
<evidence type="ECO:0000256" key="5">
    <source>
        <dbReference type="ARBA" id="ARBA00023257"/>
    </source>
</evidence>
<dbReference type="GO" id="GO:0045211">
    <property type="term" value="C:postsynaptic membrane"/>
    <property type="evidence" value="ECO:0007669"/>
    <property type="project" value="UniProtKB-SubCell"/>
</dbReference>
<keyword evidence="6" id="KW-0966">Cell projection</keyword>
<dbReference type="InterPro" id="IPR003131">
    <property type="entry name" value="T1-type_BTB"/>
</dbReference>
<dbReference type="Pfam" id="PF02214">
    <property type="entry name" value="BTB_2"/>
    <property type="match status" value="1"/>
</dbReference>
<dbReference type="Proteomes" id="UP000031036">
    <property type="component" value="Unassembled WGS sequence"/>
</dbReference>
<dbReference type="Pfam" id="PF23110">
    <property type="entry name" value="H1_KCTD8_12_16"/>
    <property type="match status" value="1"/>
</dbReference>
<evidence type="ECO:0000256" key="4">
    <source>
        <dbReference type="ARBA" id="ARBA00023136"/>
    </source>
</evidence>
<keyword evidence="5" id="KW-0628">Postsynaptic cell membrane</keyword>
<evidence type="ECO:0000259" key="10">
    <source>
        <dbReference type="SMART" id="SM00225"/>
    </source>
</evidence>
<keyword evidence="4" id="KW-0472">Membrane</keyword>
<dbReference type="CDD" id="cd22204">
    <property type="entry name" value="H1_KCTD12-like"/>
    <property type="match status" value="1"/>
</dbReference>
<comment type="subcellular location">
    <subcellularLocation>
        <location evidence="7">Postsynaptic cell membrane</location>
    </subcellularLocation>
    <subcellularLocation>
        <location evidence="8">Presynaptic cell membrane</location>
    </subcellularLocation>
</comment>
<evidence type="ECO:0000256" key="8">
    <source>
        <dbReference type="ARBA" id="ARBA00034111"/>
    </source>
</evidence>
<evidence type="ECO:0000256" key="1">
    <source>
        <dbReference type="ARBA" id="ARBA00022475"/>
    </source>
</evidence>
<dbReference type="InterPro" id="IPR000210">
    <property type="entry name" value="BTB/POZ_dom"/>
</dbReference>
<name>A0A0B2URA4_TOXCA</name>
<dbReference type="SUPFAM" id="SSF54695">
    <property type="entry name" value="POZ domain"/>
    <property type="match status" value="1"/>
</dbReference>
<evidence type="ECO:0000256" key="6">
    <source>
        <dbReference type="ARBA" id="ARBA00023273"/>
    </source>
</evidence>
<keyword evidence="2" id="KW-0597">Phosphoprotein</keyword>
<dbReference type="OMA" id="WEMFSEK"/>
<feature type="domain" description="BTB" evidence="10">
    <location>
        <begin position="6"/>
        <end position="113"/>
    </location>
</feature>
<comment type="caution">
    <text evidence="11">The sequence shown here is derived from an EMBL/GenBank/DDBJ whole genome shotgun (WGS) entry which is preliminary data.</text>
</comment>
<organism evidence="11 12">
    <name type="scientific">Toxocara canis</name>
    <name type="common">Canine roundworm</name>
    <dbReference type="NCBI Taxonomy" id="6265"/>
    <lineage>
        <taxon>Eukaryota</taxon>
        <taxon>Metazoa</taxon>
        <taxon>Ecdysozoa</taxon>
        <taxon>Nematoda</taxon>
        <taxon>Chromadorea</taxon>
        <taxon>Rhabditida</taxon>
        <taxon>Spirurina</taxon>
        <taxon>Ascaridomorpha</taxon>
        <taxon>Ascaridoidea</taxon>
        <taxon>Toxocaridae</taxon>
        <taxon>Toxocara</taxon>
    </lineage>
</organism>
<evidence type="ECO:0000256" key="9">
    <source>
        <dbReference type="ARBA" id="ARBA00057758"/>
    </source>
</evidence>
<dbReference type="Gene3D" id="3.30.710.10">
    <property type="entry name" value="Potassium Channel Kv1.1, Chain A"/>
    <property type="match status" value="1"/>
</dbReference>
<evidence type="ECO:0000313" key="12">
    <source>
        <dbReference type="Proteomes" id="UP000031036"/>
    </source>
</evidence>
<comment type="function">
    <text evidence="9">Auxiliary subunit of GABA-B receptors that determine the pharmacology and kinetics of the receptor response. Increases agonist potency and markedly alter the G-protein signaling of the receptors by accelerating onset and promoting desensitization.</text>
</comment>
<protein>
    <submittedName>
        <fullName evidence="11">BTB/POZ domain-containing protein KCTD16</fullName>
    </submittedName>
</protein>
<keyword evidence="1" id="KW-1003">Cell membrane</keyword>